<feature type="transmembrane region" description="Helical" evidence="7">
    <location>
        <begin position="297"/>
        <end position="320"/>
    </location>
</feature>
<sequence>MERDWVPTIASECSEPPLHHLNAVMRRIDLTSKMLAPIFVSLVAAQKGSAVLAAITAELNMVTVGIELISARSAWNHCAVLQRERASQPDAAGSEQGSDQGMSEPEVQKNSLALYFTSDVCLASLSTDIQPFSVLSLSGSMTTYLLSRHYSLSLITFARTVTSVIEISSTIIFPIAASFLTKYPLGPIPDPIAALGLSGVSTQVLFTILCYIALVLVPINMTDPASTFPLLSASIFLSLGFSGFGYWTHNVAVQQIVQTRVPATRRVGFAGVETTFASAAEIGRWASTAIWSRPEQFGGVAAGGLASVVLCWLLYAVWIVKLRRKIVLERS</sequence>
<dbReference type="EMBL" id="JH658019">
    <property type="protein sequence ID" value="EXM15582.1"/>
    <property type="molecule type" value="Genomic_DNA"/>
</dbReference>
<keyword evidence="6 7" id="KW-0472">Membrane</keyword>
<keyword evidence="4 7" id="KW-0812">Transmembrane</keyword>
<dbReference type="Proteomes" id="UP000030701">
    <property type="component" value="Unassembled WGS sequence"/>
</dbReference>
<keyword evidence="5 7" id="KW-1133">Transmembrane helix</keyword>
<name>X0L3E1_FUSOX</name>
<comment type="subcellular location">
    <subcellularLocation>
        <location evidence="1 7">Membrane</location>
        <topology evidence="1 7">Multi-pass membrane protein</topology>
    </subcellularLocation>
</comment>
<dbReference type="Pfam" id="PF06963">
    <property type="entry name" value="FPN1"/>
    <property type="match status" value="1"/>
</dbReference>
<accession>X0L3E1</accession>
<dbReference type="PANTHER" id="PTHR11660:SF57">
    <property type="entry name" value="SOLUTE CARRIER FAMILY 40 MEMBER"/>
    <property type="match status" value="1"/>
</dbReference>
<dbReference type="GO" id="GO:0016020">
    <property type="term" value="C:membrane"/>
    <property type="evidence" value="ECO:0007669"/>
    <property type="project" value="UniProtKB-SubCell"/>
</dbReference>
<feature type="transmembrane region" description="Helical" evidence="7">
    <location>
        <begin position="192"/>
        <end position="216"/>
    </location>
</feature>
<dbReference type="InterPro" id="IPR036259">
    <property type="entry name" value="MFS_trans_sf"/>
</dbReference>
<reference evidence="8" key="1">
    <citation type="submission" date="2011-11" db="EMBL/GenBank/DDBJ databases">
        <title>The Genome Sequence of Fusarium oxysporum Cotton.</title>
        <authorList>
            <consortium name="The Broad Institute Genome Sequencing Platform"/>
            <person name="Ma L.-J."/>
            <person name="Gale L.R."/>
            <person name="Schwartz D.C."/>
            <person name="Zhou S."/>
            <person name="Corby-Kistler H."/>
            <person name="Young S.K."/>
            <person name="Zeng Q."/>
            <person name="Gargeya S."/>
            <person name="Fitzgerald M."/>
            <person name="Haas B."/>
            <person name="Abouelleil A."/>
            <person name="Alvarado L."/>
            <person name="Arachchi H.M."/>
            <person name="Berlin A."/>
            <person name="Brown A."/>
            <person name="Chapman S.B."/>
            <person name="Chen Z."/>
            <person name="Dunbar C."/>
            <person name="Freedman E."/>
            <person name="Gearin G."/>
            <person name="Goldberg J."/>
            <person name="Griggs A."/>
            <person name="Gujja S."/>
            <person name="Heiman D."/>
            <person name="Howarth C."/>
            <person name="Larson L."/>
            <person name="Lui A."/>
            <person name="MacDonald P.J.P."/>
            <person name="Montmayeur A."/>
            <person name="Murphy C."/>
            <person name="Neiman D."/>
            <person name="Pearson M."/>
            <person name="Priest M."/>
            <person name="Roberts A."/>
            <person name="Saif S."/>
            <person name="Shea T."/>
            <person name="Shenoy N."/>
            <person name="Sisk P."/>
            <person name="Stolte C."/>
            <person name="Sykes S."/>
            <person name="Wortman J."/>
            <person name="Nusbaum C."/>
            <person name="Birren B."/>
        </authorList>
    </citation>
    <scope>NUCLEOTIDE SEQUENCE [LARGE SCALE GENOMIC DNA]</scope>
    <source>
        <strain evidence="8">25433</strain>
    </source>
</reference>
<dbReference type="PANTHER" id="PTHR11660">
    <property type="entry name" value="SOLUTE CARRIER FAMILY 40 MEMBER"/>
    <property type="match status" value="1"/>
</dbReference>
<keyword evidence="3 7" id="KW-0813">Transport</keyword>
<dbReference type="InterPro" id="IPR009716">
    <property type="entry name" value="Ferroportin-1"/>
</dbReference>
<proteinExistence type="inferred from homology"/>
<comment type="caution">
    <text evidence="7">Lacks conserved residue(s) required for the propagation of feature annotation.</text>
</comment>
<evidence type="ECO:0000256" key="5">
    <source>
        <dbReference type="ARBA" id="ARBA00022989"/>
    </source>
</evidence>
<dbReference type="GO" id="GO:0005381">
    <property type="term" value="F:iron ion transmembrane transporter activity"/>
    <property type="evidence" value="ECO:0007669"/>
    <property type="project" value="UniProtKB-UniRule"/>
</dbReference>
<evidence type="ECO:0000256" key="4">
    <source>
        <dbReference type="ARBA" id="ARBA00022692"/>
    </source>
</evidence>
<feature type="transmembrane region" description="Helical" evidence="7">
    <location>
        <begin position="228"/>
        <end position="247"/>
    </location>
</feature>
<organism evidence="8">
    <name type="scientific">Fusarium oxysporum f. sp. vasinfectum 25433</name>
    <dbReference type="NCBI Taxonomy" id="1089449"/>
    <lineage>
        <taxon>Eukaryota</taxon>
        <taxon>Fungi</taxon>
        <taxon>Dikarya</taxon>
        <taxon>Ascomycota</taxon>
        <taxon>Pezizomycotina</taxon>
        <taxon>Sordariomycetes</taxon>
        <taxon>Hypocreomycetidae</taxon>
        <taxon>Hypocreales</taxon>
        <taxon>Nectriaceae</taxon>
        <taxon>Fusarium</taxon>
        <taxon>Fusarium oxysporum species complex</taxon>
    </lineage>
</organism>
<protein>
    <recommendedName>
        <fullName evidence="7">Solute carrier family 40 member</fullName>
    </recommendedName>
</protein>
<keyword evidence="7" id="KW-0406">Ion transport</keyword>
<gene>
    <name evidence="8" type="ORF">FOTG_16068</name>
</gene>
<evidence type="ECO:0000313" key="8">
    <source>
        <dbReference type="EMBL" id="EXM15582.1"/>
    </source>
</evidence>
<evidence type="ECO:0000256" key="1">
    <source>
        <dbReference type="ARBA" id="ARBA00004141"/>
    </source>
</evidence>
<evidence type="ECO:0000256" key="7">
    <source>
        <dbReference type="RuleBase" id="RU365065"/>
    </source>
</evidence>
<evidence type="ECO:0000256" key="3">
    <source>
        <dbReference type="ARBA" id="ARBA00022448"/>
    </source>
</evidence>
<reference evidence="8" key="2">
    <citation type="submission" date="2012-05" db="EMBL/GenBank/DDBJ databases">
        <title>The Genome Annotation of Fusarium oxysporum Cotton.</title>
        <authorList>
            <consortium name="The Broad Institute Genomics Platform"/>
            <person name="Ma L.-J."/>
            <person name="Corby-Kistler H."/>
            <person name="Broz K."/>
            <person name="Gale L.R."/>
            <person name="Jonkers W."/>
            <person name="O'Donnell K."/>
            <person name="Ploetz R."/>
            <person name="Steinberg C."/>
            <person name="Schwartz D.C."/>
            <person name="VanEtten H."/>
            <person name="Zhou S."/>
            <person name="Young S.K."/>
            <person name="Zeng Q."/>
            <person name="Gargeya S."/>
            <person name="Fitzgerald M."/>
            <person name="Abouelleil A."/>
            <person name="Alvarado L."/>
            <person name="Chapman S.B."/>
            <person name="Gainer-Dewar J."/>
            <person name="Goldberg J."/>
            <person name="Griggs A."/>
            <person name="Gujja S."/>
            <person name="Hansen M."/>
            <person name="Howarth C."/>
            <person name="Imamovic A."/>
            <person name="Ireland A."/>
            <person name="Larimer J."/>
            <person name="McCowan C."/>
            <person name="Murphy C."/>
            <person name="Pearson M."/>
            <person name="Poon T.W."/>
            <person name="Priest M."/>
            <person name="Roberts A."/>
            <person name="Saif S."/>
            <person name="Shea T."/>
            <person name="Sykes S."/>
            <person name="Wortman J."/>
            <person name="Nusbaum C."/>
            <person name="Birren B."/>
        </authorList>
    </citation>
    <scope>NUCLEOTIDE SEQUENCE</scope>
    <source>
        <strain evidence="8">25433</strain>
    </source>
</reference>
<evidence type="ECO:0000256" key="6">
    <source>
        <dbReference type="ARBA" id="ARBA00023136"/>
    </source>
</evidence>
<evidence type="ECO:0000256" key="2">
    <source>
        <dbReference type="ARBA" id="ARBA00006279"/>
    </source>
</evidence>
<feature type="transmembrane region" description="Helical" evidence="7">
    <location>
        <begin position="157"/>
        <end position="180"/>
    </location>
</feature>
<dbReference type="HOGENOM" id="CLU_839491_0_0_1"/>
<dbReference type="AlphaFoldDB" id="X0L3E1"/>
<comment type="similarity">
    <text evidence="2 7">Belongs to the ferroportin (FP) (TC 2.A.100) family. SLC40A subfamily.</text>
</comment>
<dbReference type="SUPFAM" id="SSF103473">
    <property type="entry name" value="MFS general substrate transporter"/>
    <property type="match status" value="1"/>
</dbReference>
<comment type="function">
    <text evidence="7">May be involved in iron transport and iron homeostasis.</text>
</comment>